<evidence type="ECO:0000313" key="2">
    <source>
        <dbReference type="EMBL" id="MDC7691972.1"/>
    </source>
</evidence>
<feature type="compositionally biased region" description="Polar residues" evidence="1">
    <location>
        <begin position="1"/>
        <end position="11"/>
    </location>
</feature>
<feature type="region of interest" description="Disordered" evidence="1">
    <location>
        <begin position="1"/>
        <end position="66"/>
    </location>
</feature>
<keyword evidence="2" id="KW-0969">Cilium</keyword>
<feature type="compositionally biased region" description="Basic and acidic residues" evidence="1">
    <location>
        <begin position="50"/>
        <end position="59"/>
    </location>
</feature>
<dbReference type="Proteomes" id="UP001221566">
    <property type="component" value="Unassembled WGS sequence"/>
</dbReference>
<gene>
    <name evidence="2" type="ORF">PQU93_14445</name>
</gene>
<keyword evidence="2" id="KW-0966">Cell projection</keyword>
<dbReference type="SUPFAM" id="SSF160214">
    <property type="entry name" value="FlaG-like"/>
    <property type="match status" value="1"/>
</dbReference>
<keyword evidence="3" id="KW-1185">Reference proteome</keyword>
<keyword evidence="2" id="KW-0282">Flagellum</keyword>
<comment type="caution">
    <text evidence="2">The sequence shown here is derived from an EMBL/GenBank/DDBJ whole genome shotgun (WGS) entry which is preliminary data.</text>
</comment>
<sequence>MQINPLVNSSVMPVLGAKQQEPQSQISPGHPDPVARPDSAKAVGGVGDAKSQDPSKDASQKPSNPAELADAIKKLNDTVRLYNGDLEFSVDDDTQRRVVKVIDKSTKELIRQIPSPEVLRIAKAIDEFSSLLLKDEA</sequence>
<reference evidence="2 3" key="1">
    <citation type="submission" date="2023-01" db="EMBL/GenBank/DDBJ databases">
        <title>Novel species of the genus Vogesella isolated from rivers.</title>
        <authorList>
            <person name="Lu H."/>
        </authorList>
    </citation>
    <scope>NUCLEOTIDE SEQUENCE [LARGE SCALE GENOMIC DNA]</scope>
    <source>
        <strain evidence="2 3">SH7W</strain>
    </source>
</reference>
<dbReference type="PANTHER" id="PTHR37166">
    <property type="entry name" value="PROTEIN FLAG"/>
    <property type="match status" value="1"/>
</dbReference>
<evidence type="ECO:0000313" key="3">
    <source>
        <dbReference type="Proteomes" id="UP001221566"/>
    </source>
</evidence>
<dbReference type="EMBL" id="JAQQKY010000009">
    <property type="protein sequence ID" value="MDC7691972.1"/>
    <property type="molecule type" value="Genomic_DNA"/>
</dbReference>
<dbReference type="InterPro" id="IPR035924">
    <property type="entry name" value="FlaG-like_sf"/>
</dbReference>
<accession>A0ABT5I723</accession>
<dbReference type="Pfam" id="PF03646">
    <property type="entry name" value="FlaG"/>
    <property type="match status" value="1"/>
</dbReference>
<dbReference type="PANTHER" id="PTHR37166:SF1">
    <property type="entry name" value="PROTEIN FLAG"/>
    <property type="match status" value="1"/>
</dbReference>
<proteinExistence type="predicted"/>
<dbReference type="Gene3D" id="3.30.160.170">
    <property type="entry name" value="FlaG-like"/>
    <property type="match status" value="1"/>
</dbReference>
<name>A0ABT5I723_VOGIN</name>
<evidence type="ECO:0000256" key="1">
    <source>
        <dbReference type="SAM" id="MobiDB-lite"/>
    </source>
</evidence>
<dbReference type="RefSeq" id="WP_272803779.1">
    <property type="nucleotide sequence ID" value="NZ_JAQQKY010000009.1"/>
</dbReference>
<organism evidence="2 3">
    <name type="scientific">Vogesella indigofera</name>
    <name type="common">Pseudomonas indigofera</name>
    <dbReference type="NCBI Taxonomy" id="45465"/>
    <lineage>
        <taxon>Bacteria</taxon>
        <taxon>Pseudomonadati</taxon>
        <taxon>Pseudomonadota</taxon>
        <taxon>Betaproteobacteria</taxon>
        <taxon>Neisseriales</taxon>
        <taxon>Chromobacteriaceae</taxon>
        <taxon>Vogesella</taxon>
    </lineage>
</organism>
<dbReference type="InterPro" id="IPR005186">
    <property type="entry name" value="FlaG"/>
</dbReference>
<protein>
    <submittedName>
        <fullName evidence="2">Flagellar protein FlaG</fullName>
    </submittedName>
</protein>